<dbReference type="GO" id="GO:0016787">
    <property type="term" value="F:hydrolase activity"/>
    <property type="evidence" value="ECO:0007669"/>
    <property type="project" value="UniProtKB-KW"/>
</dbReference>
<name>A0A4R2NRX6_9BACL</name>
<dbReference type="PROSITE" id="PS51462">
    <property type="entry name" value="NUDIX"/>
    <property type="match status" value="1"/>
</dbReference>
<keyword evidence="2 4" id="KW-0378">Hydrolase</keyword>
<comment type="caution">
    <text evidence="6">The sequence shown here is derived from an EMBL/GenBank/DDBJ whole genome shotgun (WGS) entry which is preliminary data.</text>
</comment>
<evidence type="ECO:0000256" key="2">
    <source>
        <dbReference type="ARBA" id="ARBA00022801"/>
    </source>
</evidence>
<evidence type="ECO:0000256" key="1">
    <source>
        <dbReference type="ARBA" id="ARBA00001946"/>
    </source>
</evidence>
<keyword evidence="7" id="KW-1185">Reference proteome</keyword>
<dbReference type="AlphaFoldDB" id="A0A4R2NRX6"/>
<feature type="domain" description="Nudix hydrolase" evidence="5">
    <location>
        <begin position="18"/>
        <end position="144"/>
    </location>
</feature>
<evidence type="ECO:0000313" key="7">
    <source>
        <dbReference type="Proteomes" id="UP000295416"/>
    </source>
</evidence>
<dbReference type="PANTHER" id="PTHR43046:SF12">
    <property type="entry name" value="GDP-MANNOSE MANNOSYL HYDROLASE"/>
    <property type="match status" value="1"/>
</dbReference>
<comment type="cofactor">
    <cofactor evidence="1">
        <name>Mg(2+)</name>
        <dbReference type="ChEBI" id="CHEBI:18420"/>
    </cofactor>
</comment>
<dbReference type="SUPFAM" id="SSF55811">
    <property type="entry name" value="Nudix"/>
    <property type="match status" value="1"/>
</dbReference>
<dbReference type="EMBL" id="SLXK01000025">
    <property type="protein sequence ID" value="TCP24502.1"/>
    <property type="molecule type" value="Genomic_DNA"/>
</dbReference>
<evidence type="ECO:0000313" key="6">
    <source>
        <dbReference type="EMBL" id="TCP24502.1"/>
    </source>
</evidence>
<dbReference type="CDD" id="cd02883">
    <property type="entry name" value="NUDIX_Hydrolase"/>
    <property type="match status" value="1"/>
</dbReference>
<gene>
    <name evidence="6" type="ORF">EV207_12563</name>
</gene>
<evidence type="ECO:0000256" key="3">
    <source>
        <dbReference type="ARBA" id="ARBA00022842"/>
    </source>
</evidence>
<organism evidence="6 7">
    <name type="scientific">Scopulibacillus darangshiensis</name>
    <dbReference type="NCBI Taxonomy" id="442528"/>
    <lineage>
        <taxon>Bacteria</taxon>
        <taxon>Bacillati</taxon>
        <taxon>Bacillota</taxon>
        <taxon>Bacilli</taxon>
        <taxon>Bacillales</taxon>
        <taxon>Sporolactobacillaceae</taxon>
        <taxon>Scopulibacillus</taxon>
    </lineage>
</organism>
<dbReference type="Proteomes" id="UP000295416">
    <property type="component" value="Unassembled WGS sequence"/>
</dbReference>
<dbReference type="InterPro" id="IPR020084">
    <property type="entry name" value="NUDIX_hydrolase_CS"/>
</dbReference>
<dbReference type="InterPro" id="IPR000086">
    <property type="entry name" value="NUDIX_hydrolase_dom"/>
</dbReference>
<dbReference type="PROSITE" id="PS00893">
    <property type="entry name" value="NUDIX_BOX"/>
    <property type="match status" value="1"/>
</dbReference>
<dbReference type="InterPro" id="IPR015797">
    <property type="entry name" value="NUDIX_hydrolase-like_dom_sf"/>
</dbReference>
<dbReference type="Pfam" id="PF00293">
    <property type="entry name" value="NUDIX"/>
    <property type="match status" value="1"/>
</dbReference>
<evidence type="ECO:0000259" key="5">
    <source>
        <dbReference type="PROSITE" id="PS51462"/>
    </source>
</evidence>
<dbReference type="InterPro" id="IPR020476">
    <property type="entry name" value="Nudix_hydrolase"/>
</dbReference>
<dbReference type="PRINTS" id="PR00502">
    <property type="entry name" value="NUDIXFAMILY"/>
</dbReference>
<protein>
    <submittedName>
        <fullName evidence="6">8-oxo-dGTP diphosphatase</fullName>
    </submittedName>
</protein>
<reference evidence="6 7" key="1">
    <citation type="submission" date="2019-03" db="EMBL/GenBank/DDBJ databases">
        <title>Genomic Encyclopedia of Type Strains, Phase IV (KMG-IV): sequencing the most valuable type-strain genomes for metagenomic binning, comparative biology and taxonomic classification.</title>
        <authorList>
            <person name="Goeker M."/>
        </authorList>
    </citation>
    <scope>NUCLEOTIDE SEQUENCE [LARGE SCALE GENOMIC DNA]</scope>
    <source>
        <strain evidence="6 7">DSM 19377</strain>
    </source>
</reference>
<comment type="similarity">
    <text evidence="4">Belongs to the Nudix hydrolase family.</text>
</comment>
<dbReference type="PANTHER" id="PTHR43046">
    <property type="entry name" value="GDP-MANNOSE MANNOSYL HYDROLASE"/>
    <property type="match status" value="1"/>
</dbReference>
<accession>A0A4R2NRX6</accession>
<sequence length="154" mass="17327">MLCYYGLKTIIKRGYAMKRVDVVYAFVYDDKIEKVLMVNNKGGGWSLPGGAVEKGETLEQAVIRETIEETGLVIEVGNVIAVNEAFFKKHEHHAILITFNAKVIDGEIPIEENDEIAEVKWFDVNTANNLMPYHKDGVERLLVSSSPYTFQGEC</sequence>
<keyword evidence="3" id="KW-0460">Magnesium</keyword>
<dbReference type="Gene3D" id="3.90.79.10">
    <property type="entry name" value="Nucleoside Triphosphate Pyrophosphohydrolase"/>
    <property type="match status" value="1"/>
</dbReference>
<proteinExistence type="inferred from homology"/>
<evidence type="ECO:0000256" key="4">
    <source>
        <dbReference type="RuleBase" id="RU003476"/>
    </source>
</evidence>